<reference evidence="1 2" key="1">
    <citation type="submission" date="2021-01" db="EMBL/GenBank/DDBJ databases">
        <title>Whole genome shotgun sequence of Verrucosispora lutea NBRC 106530.</title>
        <authorList>
            <person name="Komaki H."/>
            <person name="Tamura T."/>
        </authorList>
    </citation>
    <scope>NUCLEOTIDE SEQUENCE [LARGE SCALE GENOMIC DNA]</scope>
    <source>
        <strain evidence="1 2">NBRC 106530</strain>
    </source>
</reference>
<organism evidence="1 2">
    <name type="scientific">Micromonospora lutea</name>
    <dbReference type="NCBI Taxonomy" id="419825"/>
    <lineage>
        <taxon>Bacteria</taxon>
        <taxon>Bacillati</taxon>
        <taxon>Actinomycetota</taxon>
        <taxon>Actinomycetes</taxon>
        <taxon>Micromonosporales</taxon>
        <taxon>Micromonosporaceae</taxon>
        <taxon>Micromonospora</taxon>
    </lineage>
</organism>
<dbReference type="InterPro" id="IPR023393">
    <property type="entry name" value="START-like_dom_sf"/>
</dbReference>
<sequence>MILAARFAARVVDLEPGRKVSVDWGAPGVTSWELAESEGRTKLAFVQSGFDEQNPPYAAWAGNVSGLAELRRFHEVPAGQPIWLPEETATIVG</sequence>
<evidence type="ECO:0000313" key="2">
    <source>
        <dbReference type="Proteomes" id="UP000643165"/>
    </source>
</evidence>
<evidence type="ECO:0000313" key="1">
    <source>
        <dbReference type="EMBL" id="GIJ19772.1"/>
    </source>
</evidence>
<keyword evidence="2" id="KW-1185">Reference proteome</keyword>
<dbReference type="RefSeq" id="WP_239095636.1">
    <property type="nucleotide sequence ID" value="NZ_BOPB01000002.1"/>
</dbReference>
<dbReference type="EMBL" id="BOPB01000002">
    <property type="protein sequence ID" value="GIJ19772.1"/>
    <property type="molecule type" value="Genomic_DNA"/>
</dbReference>
<proteinExistence type="predicted"/>
<dbReference type="Gene3D" id="3.30.530.20">
    <property type="match status" value="1"/>
</dbReference>
<comment type="caution">
    <text evidence="1">The sequence shown here is derived from an EMBL/GenBank/DDBJ whole genome shotgun (WGS) entry which is preliminary data.</text>
</comment>
<gene>
    <name evidence="1" type="ORF">Vlu01_03960</name>
</gene>
<protein>
    <submittedName>
        <fullName evidence="1">Uncharacterized protein</fullName>
    </submittedName>
</protein>
<dbReference type="SUPFAM" id="SSF55961">
    <property type="entry name" value="Bet v1-like"/>
    <property type="match status" value="1"/>
</dbReference>
<dbReference type="Proteomes" id="UP000643165">
    <property type="component" value="Unassembled WGS sequence"/>
</dbReference>
<accession>A0ABQ4IPC1</accession>
<name>A0ABQ4IPC1_9ACTN</name>